<evidence type="ECO:0000313" key="4">
    <source>
        <dbReference type="Proteomes" id="UP000509742"/>
    </source>
</evidence>
<dbReference type="EMBL" id="AP023036">
    <property type="protein sequence ID" value="BCD46732.1"/>
    <property type="molecule type" value="Genomic_DNA"/>
</dbReference>
<organism evidence="2 3">
    <name type="scientific">Helicobacter suis</name>
    <dbReference type="NCBI Taxonomy" id="104628"/>
    <lineage>
        <taxon>Bacteria</taxon>
        <taxon>Pseudomonadati</taxon>
        <taxon>Campylobacterota</taxon>
        <taxon>Epsilonproteobacteria</taxon>
        <taxon>Campylobacterales</taxon>
        <taxon>Helicobacteraceae</taxon>
        <taxon>Helicobacter</taxon>
    </lineage>
</organism>
<proteinExistence type="predicted"/>
<evidence type="ECO:0000313" key="3">
    <source>
        <dbReference type="Proteomes" id="UP000317935"/>
    </source>
</evidence>
<dbReference type="Proteomes" id="UP000317935">
    <property type="component" value="Chromosome"/>
</dbReference>
<gene>
    <name evidence="1" type="ORF">NHP190020_17710</name>
    <name evidence="2" type="ORF">SNTW_17080</name>
</gene>
<evidence type="ECO:0000313" key="2">
    <source>
        <dbReference type="EMBL" id="BCD71063.1"/>
    </source>
</evidence>
<reference evidence="1 4" key="2">
    <citation type="submission" date="2020-04" db="EMBL/GenBank/DDBJ databases">
        <title>Genomic analysis of gastric non-Helicobacter pylori Helicobacters isolated in Japan.</title>
        <authorList>
            <person name="Suzuki M."/>
            <person name="Rimbara E."/>
        </authorList>
    </citation>
    <scope>NUCLEOTIDE SEQUENCE [LARGE SCALE GENOMIC DNA]</scope>
    <source>
        <strain evidence="1 4">NHP19-0020</strain>
    </source>
</reference>
<sequence length="74" mass="8141">MDLSRNRFSNQGSMPIKIKGTASGTVPLSIKVINFALKGGNPTRCAHITFGRLISIPKVLNNLSFCVWQSYKES</sequence>
<dbReference type="EMBL" id="AP019774">
    <property type="protein sequence ID" value="BCD71063.1"/>
    <property type="molecule type" value="Genomic_DNA"/>
</dbReference>
<dbReference type="Proteomes" id="UP000509742">
    <property type="component" value="Chromosome"/>
</dbReference>
<protein>
    <submittedName>
        <fullName evidence="2">Uncharacterized protein</fullName>
    </submittedName>
</protein>
<dbReference type="AlphaFoldDB" id="A0A6J4D1Z0"/>
<reference evidence="2 3" key="1">
    <citation type="submission" date="2019-06" db="EMBL/GenBank/DDBJ databases">
        <title>Complete genome sequence of Helicobacter suis SNTW101c.</title>
        <authorList>
            <person name="Rimbara E."/>
            <person name="Suzuki M."/>
            <person name="Matsui H."/>
            <person name="Nakamura M."/>
            <person name="Mori S."/>
            <person name="Shibayama K."/>
        </authorList>
    </citation>
    <scope>NUCLEOTIDE SEQUENCE [LARGE SCALE GENOMIC DNA]</scope>
    <source>
        <strain evidence="2 3">SNTW101c</strain>
    </source>
</reference>
<accession>A0A6J4D1Z0</accession>
<evidence type="ECO:0000313" key="1">
    <source>
        <dbReference type="EMBL" id="BCD46732.1"/>
    </source>
</evidence>
<name>A0A6J4D1Z0_9HELI</name>
<keyword evidence="4" id="KW-1185">Reference proteome</keyword>